<dbReference type="PROSITE" id="PS50096">
    <property type="entry name" value="IQ"/>
    <property type="match status" value="1"/>
</dbReference>
<feature type="domain" description="DUF4005" evidence="5">
    <location>
        <begin position="354"/>
        <end position="454"/>
    </location>
</feature>
<comment type="similarity">
    <text evidence="2">Belongs to the IQD family.</text>
</comment>
<dbReference type="PANTHER" id="PTHR32295:SF113">
    <property type="entry name" value="PROTEIN IQ-DOMAIN 14"/>
    <property type="match status" value="1"/>
</dbReference>
<dbReference type="AlphaFoldDB" id="A0A8X8WIA2"/>
<reference evidence="6" key="2">
    <citation type="submission" date="2020-08" db="EMBL/GenBank/DDBJ databases">
        <title>Plant Genome Project.</title>
        <authorList>
            <person name="Zhang R.-G."/>
        </authorList>
    </citation>
    <scope>NUCLEOTIDE SEQUENCE</scope>
    <source>
        <strain evidence="6">Huo1</strain>
        <tissue evidence="6">Leaf</tissue>
    </source>
</reference>
<organism evidence="6">
    <name type="scientific">Salvia splendens</name>
    <name type="common">Scarlet sage</name>
    <dbReference type="NCBI Taxonomy" id="180675"/>
    <lineage>
        <taxon>Eukaryota</taxon>
        <taxon>Viridiplantae</taxon>
        <taxon>Streptophyta</taxon>
        <taxon>Embryophyta</taxon>
        <taxon>Tracheophyta</taxon>
        <taxon>Spermatophyta</taxon>
        <taxon>Magnoliopsida</taxon>
        <taxon>eudicotyledons</taxon>
        <taxon>Gunneridae</taxon>
        <taxon>Pentapetalae</taxon>
        <taxon>asterids</taxon>
        <taxon>lamiids</taxon>
        <taxon>Lamiales</taxon>
        <taxon>Lamiaceae</taxon>
        <taxon>Nepetoideae</taxon>
        <taxon>Mentheae</taxon>
        <taxon>Salviinae</taxon>
        <taxon>Salvia</taxon>
        <taxon>Salvia subgen. Calosphace</taxon>
        <taxon>core Calosphace</taxon>
    </lineage>
</organism>
<dbReference type="InterPro" id="IPR000048">
    <property type="entry name" value="IQ_motif_EF-hand-BS"/>
</dbReference>
<proteinExistence type="inferred from homology"/>
<evidence type="ECO:0000256" key="4">
    <source>
        <dbReference type="SAM" id="MobiDB-lite"/>
    </source>
</evidence>
<evidence type="ECO:0000259" key="5">
    <source>
        <dbReference type="Pfam" id="PF13178"/>
    </source>
</evidence>
<evidence type="ECO:0000256" key="1">
    <source>
        <dbReference type="ARBA" id="ARBA00022860"/>
    </source>
</evidence>
<reference evidence="6" key="1">
    <citation type="submission" date="2018-01" db="EMBL/GenBank/DDBJ databases">
        <authorList>
            <person name="Mao J.F."/>
        </authorList>
    </citation>
    <scope>NUCLEOTIDE SEQUENCE</scope>
    <source>
        <strain evidence="6">Huo1</strain>
        <tissue evidence="6">Leaf</tissue>
    </source>
</reference>
<dbReference type="Pfam" id="PF00612">
    <property type="entry name" value="IQ"/>
    <property type="match status" value="1"/>
</dbReference>
<dbReference type="Pfam" id="PF13178">
    <property type="entry name" value="DUF4005"/>
    <property type="match status" value="1"/>
</dbReference>
<protein>
    <recommendedName>
        <fullName evidence="5">DUF4005 domain-containing protein</fullName>
    </recommendedName>
</protein>
<keyword evidence="1" id="KW-0112">Calmodulin-binding</keyword>
<dbReference type="SMART" id="SM00015">
    <property type="entry name" value="IQ"/>
    <property type="match status" value="1"/>
</dbReference>
<feature type="compositionally biased region" description="Polar residues" evidence="4">
    <location>
        <begin position="361"/>
        <end position="370"/>
    </location>
</feature>
<evidence type="ECO:0000256" key="3">
    <source>
        <dbReference type="ARBA" id="ARBA00024378"/>
    </source>
</evidence>
<keyword evidence="7" id="KW-1185">Reference proteome</keyword>
<accession>A0A8X8WIA2</accession>
<dbReference type="GO" id="GO:0005516">
    <property type="term" value="F:calmodulin binding"/>
    <property type="evidence" value="ECO:0007669"/>
    <property type="project" value="UniProtKB-KW"/>
</dbReference>
<comment type="subunit">
    <text evidence="3">Binds to multiple calmodulin (CaM) in the presence of Ca(2+) and CaM-like proteins.</text>
</comment>
<dbReference type="OrthoDB" id="753382at2759"/>
<dbReference type="CDD" id="cd23767">
    <property type="entry name" value="IQCD"/>
    <property type="match status" value="1"/>
</dbReference>
<feature type="region of interest" description="Disordered" evidence="4">
    <location>
        <begin position="19"/>
        <end position="54"/>
    </location>
</feature>
<feature type="compositionally biased region" description="Basic and acidic residues" evidence="4">
    <location>
        <begin position="19"/>
        <end position="38"/>
    </location>
</feature>
<feature type="region of interest" description="Disordered" evidence="4">
    <location>
        <begin position="322"/>
        <end position="345"/>
    </location>
</feature>
<sequence>MGKKGSWFSTIKRVFVHESKDKPSSYGSDKRSSKEKKAGKGILQHGDTKSFLPRFKEPSSIEKILGEADHLLVRPPPASSAETRLPQAALWRPASPTTASPNVASQRVSSARFTPPTALLPPALTPPGESQSRWEVRYVQRPELSLRNQHRSATMIQAAFRGYLARRNFRALRGLVRLQGVVRSTNAQRQTMNAMKQMQLLVRIQTQIQSRRVQMLENQAIQHDNKEMESNNLSKWTMSQLHEVGDSDDWDDSMLTKEEIEERLRKKFEAVMKRERAMAYAYSHQSWKAHPRLSQGGAPDIRSNGLPWWWNWLDRQLPPAPAATKDVAVTPPRPVSEHRTRPRVRSKRGNFAADGHEVVTPLSTRSTNPTRAKPFFQTPIKTPPPPTYGHFPMNNDNDNDNDSLSVPNYMTPTASAKAKARASSNPKERVVETPANESKRRFSFSLTANIGSFKWNRGSVKDGGAAAQKAPEKQISSHFRGDLSVDSTVSMPAAVGRRPFNRFV</sequence>
<feature type="region of interest" description="Disordered" evidence="4">
    <location>
        <begin position="361"/>
        <end position="384"/>
    </location>
</feature>
<dbReference type="PANTHER" id="PTHR32295">
    <property type="entry name" value="IQ-DOMAIN 5-RELATED"/>
    <property type="match status" value="1"/>
</dbReference>
<dbReference type="InterPro" id="IPR025064">
    <property type="entry name" value="DUF4005"/>
</dbReference>
<comment type="caution">
    <text evidence="6">The sequence shown here is derived from an EMBL/GenBank/DDBJ whole genome shotgun (WGS) entry which is preliminary data.</text>
</comment>
<name>A0A8X8WIA2_SALSN</name>
<dbReference type="EMBL" id="PNBA02000017">
    <property type="protein sequence ID" value="KAG6395467.1"/>
    <property type="molecule type" value="Genomic_DNA"/>
</dbReference>
<dbReference type="Proteomes" id="UP000298416">
    <property type="component" value="Unassembled WGS sequence"/>
</dbReference>
<evidence type="ECO:0000256" key="2">
    <source>
        <dbReference type="ARBA" id="ARBA00024341"/>
    </source>
</evidence>
<dbReference type="Gene3D" id="1.20.5.190">
    <property type="match status" value="1"/>
</dbReference>
<gene>
    <name evidence="6" type="ORF">SASPL_146112</name>
</gene>
<evidence type="ECO:0000313" key="7">
    <source>
        <dbReference type="Proteomes" id="UP000298416"/>
    </source>
</evidence>
<evidence type="ECO:0000313" key="6">
    <source>
        <dbReference type="EMBL" id="KAG6395467.1"/>
    </source>
</evidence>